<keyword evidence="3" id="KW-1185">Reference proteome</keyword>
<protein>
    <recommendedName>
        <fullName evidence="1">D-glutamate N-acetyltransferase-like C-terminal domain-containing protein</fullName>
    </recommendedName>
</protein>
<feature type="domain" description="D-glutamate N-acetyltransferase-like C-terminal" evidence="1">
    <location>
        <begin position="109"/>
        <end position="292"/>
    </location>
</feature>
<reference evidence="2 3" key="1">
    <citation type="submission" date="2011-05" db="EMBL/GenBank/DDBJ databases">
        <title>Complete sequence of Methanotorris igneus Kol 5.</title>
        <authorList>
            <consortium name="US DOE Joint Genome Institute"/>
            <person name="Lucas S."/>
            <person name="Han J."/>
            <person name="Lapidus A."/>
            <person name="Cheng J.-F."/>
            <person name="Goodwin L."/>
            <person name="Pitluck S."/>
            <person name="Peters L."/>
            <person name="Mikhailova N."/>
            <person name="Chertkov O."/>
            <person name="Han C."/>
            <person name="Tapia R."/>
            <person name="Land M."/>
            <person name="Hauser L."/>
            <person name="Kyrpides N."/>
            <person name="Ivanova N."/>
            <person name="Pagani I."/>
            <person name="Sieprawska-Lupa M."/>
            <person name="Whitman W."/>
            <person name="Woyke T."/>
        </authorList>
    </citation>
    <scope>NUCLEOTIDE SEQUENCE [LARGE SCALE GENOMIC DNA]</scope>
    <source>
        <strain evidence="3">DSM 5666 / JCM 11834 / Kol 5</strain>
    </source>
</reference>
<dbReference type="SUPFAM" id="SSF52540">
    <property type="entry name" value="P-loop containing nucleoside triphosphate hydrolases"/>
    <property type="match status" value="1"/>
</dbReference>
<dbReference type="PANTHER" id="PTHR40690:SF1">
    <property type="entry name" value="DUF1611 DOMAIN-CONTAINING PROTEIN"/>
    <property type="match status" value="1"/>
</dbReference>
<dbReference type="PANTHER" id="PTHR40690">
    <property type="entry name" value="GLL3100 PROTEIN"/>
    <property type="match status" value="1"/>
</dbReference>
<dbReference type="STRING" id="880724.Metig_0196"/>
<evidence type="ECO:0000313" key="3">
    <source>
        <dbReference type="Proteomes" id="UP000009227"/>
    </source>
</evidence>
<gene>
    <name evidence="2" type="ordered locus">Metig_0196</name>
</gene>
<dbReference type="KEGG" id="mig:Metig_0196"/>
<dbReference type="RefSeq" id="WP_013798362.1">
    <property type="nucleotide sequence ID" value="NC_015562.1"/>
</dbReference>
<accession>F6BF17</accession>
<dbReference type="InterPro" id="IPR027417">
    <property type="entry name" value="P-loop_NTPase"/>
</dbReference>
<organism evidence="3">
    <name type="scientific">Methanotorris igneus (strain DSM 5666 / JCM 11834 / Kol 5)</name>
    <dbReference type="NCBI Taxonomy" id="880724"/>
    <lineage>
        <taxon>Archaea</taxon>
        <taxon>Methanobacteriati</taxon>
        <taxon>Methanobacteriota</taxon>
        <taxon>Methanomada group</taxon>
        <taxon>Methanococci</taxon>
        <taxon>Methanococcales</taxon>
        <taxon>Methanocaldococcaceae</taxon>
        <taxon>Methanotorris</taxon>
    </lineage>
</organism>
<dbReference type="InterPro" id="IPR035086">
    <property type="entry name" value="DgcN-like_C"/>
</dbReference>
<dbReference type="AlphaFoldDB" id="F6BF17"/>
<name>F6BF17_METIK</name>
<dbReference type="Proteomes" id="UP000009227">
    <property type="component" value="Chromosome"/>
</dbReference>
<evidence type="ECO:0000259" key="1">
    <source>
        <dbReference type="Pfam" id="PF07755"/>
    </source>
</evidence>
<sequence length="308" mass="34362">MIERAKISHENKVSDGLKKFSNIIIDERNYDTFIWTKEILYKEDLKIWAESIASEIEKGKNIYNMARLYRVNDVKSLMDLAYSYGVEVFDTSNPQRFKELRKFAEEGLKGIKSKVITIMGTGRQCGKFTTSFILKKELEKRGYSVGVVGTDPHALLCGADEMVIPQVIEACHVAPTIFGAVKKVDLMDKDVIIVSSQTGILADALEVGTGRGGGVISTAILMGSKPDFVILATKETNIELIKKNIKIIELLSDKEVIGITFNSKNLGHEETKRTIEHLSSKLNLPIADVVKNINLKELIDCVEEHISK</sequence>
<dbReference type="InterPro" id="IPR011669">
    <property type="entry name" value="DgcN-like"/>
</dbReference>
<dbReference type="GeneID" id="10643031"/>
<dbReference type="HOGENOM" id="CLU_067259_0_0_2"/>
<dbReference type="EMBL" id="CP002737">
    <property type="protein sequence ID" value="AEF95753.1"/>
    <property type="molecule type" value="Genomic_DNA"/>
</dbReference>
<evidence type="ECO:0000313" key="2">
    <source>
        <dbReference type="EMBL" id="AEF95753.1"/>
    </source>
</evidence>
<proteinExistence type="predicted"/>
<dbReference type="Pfam" id="PF07755">
    <property type="entry name" value="DUF1611"/>
    <property type="match status" value="1"/>
</dbReference>
<dbReference type="Gene3D" id="3.40.50.300">
    <property type="entry name" value="P-loop containing nucleotide triphosphate hydrolases"/>
    <property type="match status" value="1"/>
</dbReference>